<evidence type="ECO:0008006" key="5">
    <source>
        <dbReference type="Google" id="ProtNLM"/>
    </source>
</evidence>
<sequence length="77" mass="8515">MHLTSVLAFSTFALVQVISAKETLNDLTTPTPSSKLRGETNVPPPHAGERQLGFFDWLTPSSLKPYDDHDPFDFSVP</sequence>
<evidence type="ECO:0000256" key="1">
    <source>
        <dbReference type="SAM" id="MobiDB-lite"/>
    </source>
</evidence>
<feature type="signal peptide" evidence="2">
    <location>
        <begin position="1"/>
        <end position="20"/>
    </location>
</feature>
<feature type="region of interest" description="Disordered" evidence="1">
    <location>
        <begin position="28"/>
        <end position="51"/>
    </location>
</feature>
<name>A0A225VR82_9STRA</name>
<evidence type="ECO:0000313" key="4">
    <source>
        <dbReference type="Proteomes" id="UP000198211"/>
    </source>
</evidence>
<keyword evidence="4" id="KW-1185">Reference proteome</keyword>
<accession>A0A225VR82</accession>
<dbReference type="AlphaFoldDB" id="A0A225VR82"/>
<organism evidence="3 4">
    <name type="scientific">Phytophthora megakarya</name>
    <dbReference type="NCBI Taxonomy" id="4795"/>
    <lineage>
        <taxon>Eukaryota</taxon>
        <taxon>Sar</taxon>
        <taxon>Stramenopiles</taxon>
        <taxon>Oomycota</taxon>
        <taxon>Peronosporomycetes</taxon>
        <taxon>Peronosporales</taxon>
        <taxon>Peronosporaceae</taxon>
        <taxon>Phytophthora</taxon>
    </lineage>
</organism>
<evidence type="ECO:0000313" key="3">
    <source>
        <dbReference type="EMBL" id="OWZ07539.1"/>
    </source>
</evidence>
<keyword evidence="2" id="KW-0732">Signal</keyword>
<proteinExistence type="predicted"/>
<dbReference type="Proteomes" id="UP000198211">
    <property type="component" value="Unassembled WGS sequence"/>
</dbReference>
<gene>
    <name evidence="3" type="ORF">PHMEG_00020053</name>
</gene>
<comment type="caution">
    <text evidence="3">The sequence shown here is derived from an EMBL/GenBank/DDBJ whole genome shotgun (WGS) entry which is preliminary data.</text>
</comment>
<evidence type="ECO:0000256" key="2">
    <source>
        <dbReference type="SAM" id="SignalP"/>
    </source>
</evidence>
<dbReference type="EMBL" id="NBNE01003499">
    <property type="protein sequence ID" value="OWZ07539.1"/>
    <property type="molecule type" value="Genomic_DNA"/>
</dbReference>
<reference evidence="4" key="1">
    <citation type="submission" date="2017-03" db="EMBL/GenBank/DDBJ databases">
        <title>Phytopthora megakarya and P. palmivora, two closely related causual agents of cacao black pod achieved similar genome size and gene model numbers by different mechanisms.</title>
        <authorList>
            <person name="Ali S."/>
            <person name="Shao J."/>
            <person name="Larry D.J."/>
            <person name="Kronmiller B."/>
            <person name="Shen D."/>
            <person name="Strem M.D."/>
            <person name="Melnick R.L."/>
            <person name="Guiltinan M.J."/>
            <person name="Tyler B.M."/>
            <person name="Meinhardt L.W."/>
            <person name="Bailey B.A."/>
        </authorList>
    </citation>
    <scope>NUCLEOTIDE SEQUENCE [LARGE SCALE GENOMIC DNA]</scope>
    <source>
        <strain evidence="4">zdho120</strain>
    </source>
</reference>
<dbReference type="OrthoDB" id="109131at2759"/>
<protein>
    <recommendedName>
        <fullName evidence="5">RxLR effector protein</fullName>
    </recommendedName>
</protein>
<feature type="chain" id="PRO_5013347779" description="RxLR effector protein" evidence="2">
    <location>
        <begin position="21"/>
        <end position="77"/>
    </location>
</feature>